<reference evidence="2 3" key="1">
    <citation type="submission" date="2013-09" db="EMBL/GenBank/DDBJ databases">
        <title>Corchorus capsularis genome sequencing.</title>
        <authorList>
            <person name="Alam M."/>
            <person name="Haque M.S."/>
            <person name="Islam M.S."/>
            <person name="Emdad E.M."/>
            <person name="Islam M.M."/>
            <person name="Ahmed B."/>
            <person name="Halim A."/>
            <person name="Hossen Q.M.M."/>
            <person name="Hossain M.Z."/>
            <person name="Ahmed R."/>
            <person name="Khan M.M."/>
            <person name="Islam R."/>
            <person name="Rashid M.M."/>
            <person name="Khan S.A."/>
            <person name="Rahman M.S."/>
            <person name="Alam M."/>
        </authorList>
    </citation>
    <scope>NUCLEOTIDE SEQUENCE [LARGE SCALE GENOMIC DNA]</scope>
    <source>
        <strain evidence="3">cv. CVL-1</strain>
        <tissue evidence="2">Whole seedling</tissue>
    </source>
</reference>
<dbReference type="EMBL" id="AWWV01011439">
    <property type="protein sequence ID" value="OMO72360.1"/>
    <property type="molecule type" value="Genomic_DNA"/>
</dbReference>
<evidence type="ECO:0000313" key="2">
    <source>
        <dbReference type="EMBL" id="OMO72360.1"/>
    </source>
</evidence>
<organism evidence="2 3">
    <name type="scientific">Corchorus capsularis</name>
    <name type="common">Jute</name>
    <dbReference type="NCBI Taxonomy" id="210143"/>
    <lineage>
        <taxon>Eukaryota</taxon>
        <taxon>Viridiplantae</taxon>
        <taxon>Streptophyta</taxon>
        <taxon>Embryophyta</taxon>
        <taxon>Tracheophyta</taxon>
        <taxon>Spermatophyta</taxon>
        <taxon>Magnoliopsida</taxon>
        <taxon>eudicotyledons</taxon>
        <taxon>Gunneridae</taxon>
        <taxon>Pentapetalae</taxon>
        <taxon>rosids</taxon>
        <taxon>malvids</taxon>
        <taxon>Malvales</taxon>
        <taxon>Malvaceae</taxon>
        <taxon>Grewioideae</taxon>
        <taxon>Apeibeae</taxon>
        <taxon>Corchorus</taxon>
    </lineage>
</organism>
<feature type="region of interest" description="Disordered" evidence="1">
    <location>
        <begin position="51"/>
        <end position="74"/>
    </location>
</feature>
<sequence>MATRYDQGTVTVKVNRNHRHEWAQISVWQEGKKGVRKEIYLIQCPVDTPLLESDGEDEVGGEGDNGVPELLGGCRSDGVPEPLGVGCVGFGVEGLGLGLGGEGLEDGGGGGE</sequence>
<keyword evidence="3" id="KW-1185">Reference proteome</keyword>
<evidence type="ECO:0000256" key="1">
    <source>
        <dbReference type="SAM" id="MobiDB-lite"/>
    </source>
</evidence>
<evidence type="ECO:0000313" key="3">
    <source>
        <dbReference type="Proteomes" id="UP000188268"/>
    </source>
</evidence>
<name>A0A1R3HQ58_COCAP</name>
<accession>A0A1R3HQ58</accession>
<dbReference type="Proteomes" id="UP000188268">
    <property type="component" value="Unassembled WGS sequence"/>
</dbReference>
<gene>
    <name evidence="2" type="ORF">CCACVL1_17845</name>
</gene>
<dbReference type="AlphaFoldDB" id="A0A1R3HQ58"/>
<proteinExistence type="predicted"/>
<comment type="caution">
    <text evidence="2">The sequence shown here is derived from an EMBL/GenBank/DDBJ whole genome shotgun (WGS) entry which is preliminary data.</text>
</comment>
<dbReference type="Gramene" id="OMO72360">
    <property type="protein sequence ID" value="OMO72360"/>
    <property type="gene ID" value="CCACVL1_17845"/>
</dbReference>
<protein>
    <submittedName>
        <fullName evidence="2">Uncharacterized protein</fullName>
    </submittedName>
</protein>